<evidence type="ECO:0000256" key="18">
    <source>
        <dbReference type="ARBA" id="ARBA00044309"/>
    </source>
</evidence>
<evidence type="ECO:0000259" key="26">
    <source>
        <dbReference type="PROSITE" id="PS51847"/>
    </source>
</evidence>
<organism evidence="27 28">
    <name type="scientific">Prorocentrum cordatum</name>
    <dbReference type="NCBI Taxonomy" id="2364126"/>
    <lineage>
        <taxon>Eukaryota</taxon>
        <taxon>Sar</taxon>
        <taxon>Alveolata</taxon>
        <taxon>Dinophyceae</taxon>
        <taxon>Prorocentrales</taxon>
        <taxon>Prorocentraceae</taxon>
        <taxon>Prorocentrum</taxon>
    </lineage>
</organism>
<evidence type="ECO:0000256" key="4">
    <source>
        <dbReference type="ARBA" id="ARBA00022723"/>
    </source>
</evidence>
<dbReference type="Gene3D" id="2.60.40.150">
    <property type="entry name" value="C2 domain"/>
    <property type="match status" value="1"/>
</dbReference>
<protein>
    <recommendedName>
        <fullName evidence="14">Phosphatidylinositol 3,4,5-trisphosphate 3-phosphatase and dual-specificity protein phosphatase PTEN</fullName>
    </recommendedName>
    <alternativeName>
        <fullName evidence="18">Inositol polyphosphate 3-phosphatase</fullName>
    </alternativeName>
</protein>
<keyword evidence="9" id="KW-0445">Lipid transport</keyword>
<comment type="catalytic activity">
    <reaction evidence="16">
        <text>a 1,2-diacyl-sn-glycero-3-phospho-(1D-myo-inositol-3,4,5-trisphosphate) + H2O = a 1,2-diacyl-sn-glycero-3-phospho-(1D-myo-inositol-4,5-bisphosphate) + phosphate</text>
        <dbReference type="Rhea" id="RHEA:25017"/>
        <dbReference type="ChEBI" id="CHEBI:15377"/>
        <dbReference type="ChEBI" id="CHEBI:43474"/>
        <dbReference type="ChEBI" id="CHEBI:57836"/>
        <dbReference type="ChEBI" id="CHEBI:58456"/>
        <dbReference type="EC" id="3.1.3.67"/>
    </reaction>
    <physiologicalReaction direction="left-to-right" evidence="16">
        <dbReference type="Rhea" id="RHEA:25018"/>
    </physiologicalReaction>
</comment>
<evidence type="ECO:0000256" key="19">
    <source>
        <dbReference type="ARBA" id="ARBA00047986"/>
    </source>
</evidence>
<reference evidence="27" key="1">
    <citation type="submission" date="2023-10" db="EMBL/GenBank/DDBJ databases">
        <authorList>
            <person name="Chen Y."/>
            <person name="Shah S."/>
            <person name="Dougan E. K."/>
            <person name="Thang M."/>
            <person name="Chan C."/>
        </authorList>
    </citation>
    <scope>NUCLEOTIDE SEQUENCE [LARGE SCALE GENOMIC DNA]</scope>
</reference>
<keyword evidence="10" id="KW-0446">Lipid-binding</keyword>
<dbReference type="Pfam" id="PF00168">
    <property type="entry name" value="C2"/>
    <property type="match status" value="1"/>
</dbReference>
<dbReference type="InterPro" id="IPR029023">
    <property type="entry name" value="Tensin_phosphatase"/>
</dbReference>
<sequence length="1344" mass="147555">MLPAAAEDEESRGGTIAATASSTQGDASMRRLDSNDGTIPFCNRTSTTGRSNRNVGEHNVLTFLQDVICNPDLEDPEVRKRVGMPARRKRSSELAKRSTELMCLRSVVGQVVFSWPVQAVVFMVVMFDLVLTGISLGDAIDSAHPINDIGDYVIVSILAADVCLRWFAKGSEFVFPARECKLNLFEIILVPITILEVAWLKDLAEDVPLPILRALRPILRGVRLLRVLFRTAGKGQQYLTRLRHQVSGNRRRFVEDGFDLDLQYISPQIIVMSNPAVGRDAILHNPLPAVSRFLNERHGNSYLVLNVTQERRYPLGPFFGRYYQFPIAQDGVPTLDGLLTMVRHVDLWLKEDPRNVVAVHSKHNQGRSAVFVVALLLHRKLHRSASTALQSFENLRRERESGEGEPTQTLDSASQMRFLEYFAHACSRRSGLPRRSAKITRIQLTGLSNAHLVDLSCFKHPGEPQKSIAGVDSGELHKMMARADGAGGSSSEDRSPLQMRVVHAIEEGAMDSRRSGSAPLPGDPIFSSKQELLDPRKVVVRTMKNSETQEAVCRIWEIKDVDLSGDIRLELHLGGAETELDPGAVEHAAPTACGWCCRRRVKPPFKRKFSGMLFGCWLHTSLLEHDEVRDRRAGRKPGRRLEISLERFSLDKAAGAPSLRSLSTFLRLDLEFDVEHRVQLQDLDAELPELSLVTSNLGMSEAESLKWLTWVMERIWPKFKLGFEKMLKDGVASARPSLPVALQSLSVVRCSFGDGFPQLGPIHASSRNHVSSEDRDGLEVQLDIGLTYSTDADIIMQMGLLQFGICNISFTGTLNIRFSPLLDEIPVFSAMQMFFLNSPEIEIRFKHALEVANTSFVRQYIQTAIKQAIDNRLTVPHLLNINWADPLNDETVTWPTVMPSFVARLTVHAATGLRSSSTVLTRDPEAVARLSVGSRTVQTAAIRGPGPRWAETFDFVIYDARQHLEVEVFDVDFAGSCWPIGRVKGIQVEHLAAEGVAQGQWKTLGGETAGPDSRVHLSAAIFDLARDPSKLPARVLASQPQQQAVSVGLEAGETSGSPRKQQAGDLEADLLDDQLAVRAEEGALAGSDHNYDSEQNADFEPEPPGSVALLVCHILGGQLPRELGKPSEVEVSVSFGGAGSTERCQDPAEGSGGNLPEKTQKRIERLAQKGFAAGKIAEALGEDHADVVRCIRRASCNLSVQHKLCLHLQTSDFMNAHQVNVQIMKAKAVLAEGTFPLSIVLESSVGTHDGEVVCTSKMGVEVKLDVELRLFALVPRFEVDGAHSPGSLTAPPSPDEAMNRSGLTSAEVPRPNGTLRRAGPSAEASYAEADVPVGSRLEGEVSAV</sequence>
<keyword evidence="8" id="KW-1133">Transmembrane helix</keyword>
<evidence type="ECO:0000256" key="9">
    <source>
        <dbReference type="ARBA" id="ARBA00023055"/>
    </source>
</evidence>
<evidence type="ECO:0000259" key="23">
    <source>
        <dbReference type="PROSITE" id="PS50004"/>
    </source>
</evidence>
<evidence type="ECO:0000256" key="22">
    <source>
        <dbReference type="SAM" id="MobiDB-lite"/>
    </source>
</evidence>
<keyword evidence="2" id="KW-0813">Transport</keyword>
<feature type="compositionally biased region" description="Acidic residues" evidence="22">
    <location>
        <begin position="1"/>
        <end position="10"/>
    </location>
</feature>
<dbReference type="Pfam" id="PF17047">
    <property type="entry name" value="SMP_LBD"/>
    <property type="match status" value="1"/>
</dbReference>
<evidence type="ECO:0000256" key="16">
    <source>
        <dbReference type="ARBA" id="ARBA00043760"/>
    </source>
</evidence>
<keyword evidence="4" id="KW-0479">Metal-binding</keyword>
<dbReference type="CDD" id="cd00030">
    <property type="entry name" value="C2"/>
    <property type="match status" value="1"/>
</dbReference>
<evidence type="ECO:0000313" key="28">
    <source>
        <dbReference type="Proteomes" id="UP001189429"/>
    </source>
</evidence>
<accession>A0ABN9XRU5</accession>
<comment type="catalytic activity">
    <reaction evidence="12">
        <text>1,2-dihexadecanoyl-sn-glycero-3-phospho-(1D-myo-inositol-3,4,5-trisphosphate) + H2O = 1,2-dihexadecanoyl-sn-glycero-3-phospho-(1D-myo-inositol-4,5-bisphosphate) + phosphate</text>
        <dbReference type="Rhea" id="RHEA:43560"/>
        <dbReference type="ChEBI" id="CHEBI:15377"/>
        <dbReference type="ChEBI" id="CHEBI:43474"/>
        <dbReference type="ChEBI" id="CHEBI:83420"/>
        <dbReference type="ChEBI" id="CHEBI:83423"/>
    </reaction>
    <physiologicalReaction direction="left-to-right" evidence="12">
        <dbReference type="Rhea" id="RHEA:43561"/>
    </physiologicalReaction>
</comment>
<feature type="domain" description="Phosphatase tensin-type" evidence="25">
    <location>
        <begin position="251"/>
        <end position="429"/>
    </location>
</feature>
<evidence type="ECO:0000256" key="5">
    <source>
        <dbReference type="ARBA" id="ARBA00022737"/>
    </source>
</evidence>
<evidence type="ECO:0000313" key="27">
    <source>
        <dbReference type="EMBL" id="CAK0902519.1"/>
    </source>
</evidence>
<feature type="domain" description="C2" evidence="23">
    <location>
        <begin position="886"/>
        <end position="1002"/>
    </location>
</feature>
<comment type="catalytic activity">
    <reaction evidence="17">
        <text>1D-myo-inositol 1,3,4,5,6-pentakisphosphate + H2O = 1D-myo-inositol 1,4,5,6-tetrakisphosphate + phosphate</text>
        <dbReference type="Rhea" id="RHEA:77143"/>
        <dbReference type="ChEBI" id="CHEBI:15377"/>
        <dbReference type="ChEBI" id="CHEBI:43474"/>
        <dbReference type="ChEBI" id="CHEBI:57627"/>
        <dbReference type="ChEBI" id="CHEBI:57733"/>
    </reaction>
    <physiologicalReaction direction="left-to-right" evidence="17">
        <dbReference type="Rhea" id="RHEA:77144"/>
    </physiologicalReaction>
</comment>
<dbReference type="InterPro" id="IPR029021">
    <property type="entry name" value="Prot-tyrosine_phosphatase-like"/>
</dbReference>
<evidence type="ECO:0000256" key="12">
    <source>
        <dbReference type="ARBA" id="ARBA00034256"/>
    </source>
</evidence>
<evidence type="ECO:0000256" key="14">
    <source>
        <dbReference type="ARBA" id="ARBA00034338"/>
    </source>
</evidence>
<feature type="region of interest" description="Disordered" evidence="22">
    <location>
        <begin position="1282"/>
        <end position="1332"/>
    </location>
</feature>
<keyword evidence="11" id="KW-0472">Membrane</keyword>
<dbReference type="PANTHER" id="PTHR12305">
    <property type="entry name" value="PHOSPHATASE WITH HOMOLOGY TO TENSIN"/>
    <property type="match status" value="1"/>
</dbReference>
<comment type="catalytic activity">
    <reaction evidence="20">
        <text>O-phospho-L-threonyl-[protein] + H2O = L-threonyl-[protein] + phosphate</text>
        <dbReference type="Rhea" id="RHEA:47004"/>
        <dbReference type="Rhea" id="RHEA-COMP:11060"/>
        <dbReference type="Rhea" id="RHEA-COMP:11605"/>
        <dbReference type="ChEBI" id="CHEBI:15377"/>
        <dbReference type="ChEBI" id="CHEBI:30013"/>
        <dbReference type="ChEBI" id="CHEBI:43474"/>
        <dbReference type="ChEBI" id="CHEBI:61977"/>
        <dbReference type="EC" id="3.1.3.16"/>
    </reaction>
    <physiologicalReaction direction="left-to-right" evidence="20">
        <dbReference type="Rhea" id="RHEA:47005"/>
    </physiologicalReaction>
</comment>
<dbReference type="InterPro" id="IPR039010">
    <property type="entry name" value="Synaptotagmin_SMP"/>
</dbReference>
<dbReference type="SUPFAM" id="SSF49562">
    <property type="entry name" value="C2 domain (Calcium/lipid-binding domain, CaLB)"/>
    <property type="match status" value="1"/>
</dbReference>
<dbReference type="PROSITE" id="PS50004">
    <property type="entry name" value="C2"/>
    <property type="match status" value="1"/>
</dbReference>
<feature type="region of interest" description="Disordered" evidence="22">
    <location>
        <begin position="1"/>
        <end position="45"/>
    </location>
</feature>
<comment type="subcellular location">
    <subcellularLocation>
        <location evidence="1">Membrane</location>
        <topology evidence="1">Multi-pass membrane protein</topology>
    </subcellularLocation>
</comment>
<dbReference type="PROSITE" id="PS51847">
    <property type="entry name" value="SMP"/>
    <property type="match status" value="1"/>
</dbReference>
<evidence type="ECO:0000256" key="15">
    <source>
        <dbReference type="ARBA" id="ARBA00043734"/>
    </source>
</evidence>
<keyword evidence="3" id="KW-0812">Transmembrane</keyword>
<evidence type="ECO:0000256" key="21">
    <source>
        <dbReference type="ARBA" id="ARBA00051341"/>
    </source>
</evidence>
<comment type="catalytic activity">
    <reaction evidence="21">
        <text>O-phospho-L-tyrosyl-[protein] + H2O = L-tyrosyl-[protein] + phosphate</text>
        <dbReference type="Rhea" id="RHEA:10684"/>
        <dbReference type="Rhea" id="RHEA-COMP:10136"/>
        <dbReference type="Rhea" id="RHEA-COMP:20101"/>
        <dbReference type="ChEBI" id="CHEBI:15377"/>
        <dbReference type="ChEBI" id="CHEBI:43474"/>
        <dbReference type="ChEBI" id="CHEBI:46858"/>
        <dbReference type="ChEBI" id="CHEBI:61978"/>
        <dbReference type="EC" id="3.1.3.48"/>
    </reaction>
    <physiologicalReaction direction="left-to-right" evidence="21">
        <dbReference type="Rhea" id="RHEA:10685"/>
    </physiologicalReaction>
</comment>
<evidence type="ECO:0000256" key="1">
    <source>
        <dbReference type="ARBA" id="ARBA00004141"/>
    </source>
</evidence>
<dbReference type="InterPro" id="IPR031468">
    <property type="entry name" value="SMP_LBD"/>
</dbReference>
<dbReference type="InterPro" id="IPR035892">
    <property type="entry name" value="C2_domain_sf"/>
</dbReference>
<dbReference type="CDD" id="cd21670">
    <property type="entry name" value="SMP_ESyt"/>
    <property type="match status" value="1"/>
</dbReference>
<dbReference type="InterPro" id="IPR051281">
    <property type="entry name" value="Dual-spec_lipid-protein_phosph"/>
</dbReference>
<evidence type="ECO:0000256" key="8">
    <source>
        <dbReference type="ARBA" id="ARBA00022989"/>
    </source>
</evidence>
<evidence type="ECO:0000256" key="13">
    <source>
        <dbReference type="ARBA" id="ARBA00034268"/>
    </source>
</evidence>
<dbReference type="EMBL" id="CAUYUJ010021082">
    <property type="protein sequence ID" value="CAK0902519.1"/>
    <property type="molecule type" value="Genomic_DNA"/>
</dbReference>
<evidence type="ECO:0000256" key="7">
    <source>
        <dbReference type="ARBA" id="ARBA00022837"/>
    </source>
</evidence>
<comment type="catalytic activity">
    <reaction evidence="19">
        <text>O-phospho-L-seryl-[protein] + H2O = L-seryl-[protein] + phosphate</text>
        <dbReference type="Rhea" id="RHEA:20629"/>
        <dbReference type="Rhea" id="RHEA-COMP:9863"/>
        <dbReference type="Rhea" id="RHEA-COMP:11604"/>
        <dbReference type="ChEBI" id="CHEBI:15377"/>
        <dbReference type="ChEBI" id="CHEBI:29999"/>
        <dbReference type="ChEBI" id="CHEBI:43474"/>
        <dbReference type="ChEBI" id="CHEBI:83421"/>
        <dbReference type="EC" id="3.1.3.16"/>
    </reaction>
    <physiologicalReaction direction="left-to-right" evidence="19">
        <dbReference type="Rhea" id="RHEA:20630"/>
    </physiologicalReaction>
</comment>
<evidence type="ECO:0000256" key="2">
    <source>
        <dbReference type="ARBA" id="ARBA00022448"/>
    </source>
</evidence>
<name>A0ABN9XRU5_9DINO</name>
<keyword evidence="5" id="KW-0677">Repeat</keyword>
<keyword evidence="6" id="KW-0378">Hydrolase</keyword>
<dbReference type="InterPro" id="IPR000387">
    <property type="entry name" value="Tyr_Pase_dom"/>
</dbReference>
<keyword evidence="7" id="KW-0106">Calcium</keyword>
<evidence type="ECO:0000256" key="6">
    <source>
        <dbReference type="ARBA" id="ARBA00022801"/>
    </source>
</evidence>
<dbReference type="PANTHER" id="PTHR12305:SF81">
    <property type="entry name" value="PHOSPHATIDYLINOSITOL 3,4,5-TRISPHOSPHATE 3-PHOSPHATASE AND DUAL-SPECIFICITY PROTEIN PHOSPHATASE PTEN"/>
    <property type="match status" value="1"/>
</dbReference>
<keyword evidence="28" id="KW-1185">Reference proteome</keyword>
<feature type="domain" description="SMP-LTD" evidence="26">
    <location>
        <begin position="701"/>
        <end position="884"/>
    </location>
</feature>
<evidence type="ECO:0000256" key="10">
    <source>
        <dbReference type="ARBA" id="ARBA00023121"/>
    </source>
</evidence>
<dbReference type="PROSITE" id="PS50056">
    <property type="entry name" value="TYR_PHOSPHATASE_2"/>
    <property type="match status" value="1"/>
</dbReference>
<proteinExistence type="predicted"/>
<feature type="region of interest" description="Disordered" evidence="22">
    <location>
        <begin position="1137"/>
        <end position="1156"/>
    </location>
</feature>
<dbReference type="SUPFAM" id="SSF52799">
    <property type="entry name" value="(Phosphotyrosine protein) phosphatases II"/>
    <property type="match status" value="1"/>
</dbReference>
<dbReference type="Proteomes" id="UP001189429">
    <property type="component" value="Unassembled WGS sequence"/>
</dbReference>
<evidence type="ECO:0000256" key="11">
    <source>
        <dbReference type="ARBA" id="ARBA00023136"/>
    </source>
</evidence>
<dbReference type="Gene3D" id="3.90.190.10">
    <property type="entry name" value="Protein tyrosine phosphatase superfamily"/>
    <property type="match status" value="1"/>
</dbReference>
<feature type="domain" description="Tyrosine specific protein phosphatases" evidence="24">
    <location>
        <begin position="336"/>
        <end position="410"/>
    </location>
</feature>
<comment type="caution">
    <text evidence="27">The sequence shown here is derived from an EMBL/GenBank/DDBJ whole genome shotgun (WGS) entry which is preliminary data.</text>
</comment>
<comment type="catalytic activity">
    <reaction evidence="15">
        <text>1D-myo-inositol 1,3,4,5-tetrakisphosphate + H2O = 1D-myo-inositol 1,4,5-trisphosphate + phosphate</text>
        <dbReference type="Rhea" id="RHEA:77155"/>
        <dbReference type="ChEBI" id="CHEBI:15377"/>
        <dbReference type="ChEBI" id="CHEBI:43474"/>
        <dbReference type="ChEBI" id="CHEBI:57895"/>
        <dbReference type="ChEBI" id="CHEBI:203600"/>
    </reaction>
    <physiologicalReaction direction="left-to-right" evidence="15">
        <dbReference type="Rhea" id="RHEA:77156"/>
    </physiologicalReaction>
</comment>
<evidence type="ECO:0000256" key="20">
    <source>
        <dbReference type="ARBA" id="ARBA00048832"/>
    </source>
</evidence>
<dbReference type="InterPro" id="IPR027359">
    <property type="entry name" value="Volt_channel_dom_sf"/>
</dbReference>
<evidence type="ECO:0000259" key="25">
    <source>
        <dbReference type="PROSITE" id="PS51181"/>
    </source>
</evidence>
<comment type="catalytic activity">
    <reaction evidence="13">
        <text>1,2-dioctanoyl-sn-glycero-3-phospho-(1D-myo-inositol-3,4,5-trisphosphate) + H2O = 1,2-dioctanoyl-sn-glycero-3-phospho-(1D-myo-inositol-4,5-bisphosphate) + phosphate</text>
        <dbReference type="Rhea" id="RHEA:43552"/>
        <dbReference type="ChEBI" id="CHEBI:15377"/>
        <dbReference type="ChEBI" id="CHEBI:43474"/>
        <dbReference type="ChEBI" id="CHEBI:83416"/>
        <dbReference type="ChEBI" id="CHEBI:83419"/>
    </reaction>
    <physiologicalReaction direction="left-to-right" evidence="13">
        <dbReference type="Rhea" id="RHEA:43553"/>
    </physiologicalReaction>
</comment>
<evidence type="ECO:0000256" key="3">
    <source>
        <dbReference type="ARBA" id="ARBA00022692"/>
    </source>
</evidence>
<gene>
    <name evidence="27" type="ORF">PCOR1329_LOCUS79110</name>
</gene>
<evidence type="ECO:0000259" key="24">
    <source>
        <dbReference type="PROSITE" id="PS50056"/>
    </source>
</evidence>
<dbReference type="InterPro" id="IPR000008">
    <property type="entry name" value="C2_dom"/>
</dbReference>
<dbReference type="PROSITE" id="PS51181">
    <property type="entry name" value="PPASE_TENSIN"/>
    <property type="match status" value="1"/>
</dbReference>
<evidence type="ECO:0000256" key="17">
    <source>
        <dbReference type="ARBA" id="ARBA00043762"/>
    </source>
</evidence>
<dbReference type="Gene3D" id="1.20.120.350">
    <property type="entry name" value="Voltage-gated potassium channels. Chain C"/>
    <property type="match status" value="1"/>
</dbReference>